<evidence type="ECO:0000256" key="2">
    <source>
        <dbReference type="ARBA" id="ARBA00022475"/>
    </source>
</evidence>
<feature type="transmembrane region" description="Helical" evidence="6">
    <location>
        <begin position="241"/>
        <end position="259"/>
    </location>
</feature>
<feature type="domain" description="EamA" evidence="7">
    <location>
        <begin position="180"/>
        <end position="313"/>
    </location>
</feature>
<dbReference type="Pfam" id="PF00892">
    <property type="entry name" value="EamA"/>
    <property type="match status" value="2"/>
</dbReference>
<feature type="transmembrane region" description="Helical" evidence="6">
    <location>
        <begin position="119"/>
        <end position="137"/>
    </location>
</feature>
<gene>
    <name evidence="8" type="ORF">ALQ77_03398</name>
</gene>
<dbReference type="InterPro" id="IPR000620">
    <property type="entry name" value="EamA_dom"/>
</dbReference>
<reference evidence="8 9" key="1">
    <citation type="submission" date="2018-08" db="EMBL/GenBank/DDBJ databases">
        <title>Recombination of ecologically and evolutionarily significant loci maintains genetic cohesion in the Pseudomonas syringae species complex.</title>
        <authorList>
            <person name="Dillon M."/>
            <person name="Thakur S."/>
            <person name="Almeida R.N.D."/>
            <person name="Weir B.S."/>
            <person name="Guttman D.S."/>
        </authorList>
    </citation>
    <scope>NUCLEOTIDE SEQUENCE [LARGE SCALE GENOMIC DNA]</scope>
    <source>
        <strain evidence="8 9">NCPPB2445</strain>
    </source>
</reference>
<feature type="transmembrane region" description="Helical" evidence="6">
    <location>
        <begin position="210"/>
        <end position="229"/>
    </location>
</feature>
<keyword evidence="9" id="KW-1185">Reference proteome</keyword>
<feature type="transmembrane region" description="Helical" evidence="6">
    <location>
        <begin position="58"/>
        <end position="77"/>
    </location>
</feature>
<feature type="transmembrane region" description="Helical" evidence="6">
    <location>
        <begin position="271"/>
        <end position="289"/>
    </location>
</feature>
<feature type="transmembrane region" description="Helical" evidence="6">
    <location>
        <begin position="89"/>
        <end position="107"/>
    </location>
</feature>
<evidence type="ECO:0000313" key="9">
    <source>
        <dbReference type="Proteomes" id="UP000270661"/>
    </source>
</evidence>
<dbReference type="GO" id="GO:0005886">
    <property type="term" value="C:plasma membrane"/>
    <property type="evidence" value="ECO:0007669"/>
    <property type="project" value="UniProtKB-SubCell"/>
</dbReference>
<accession>A0A3M3EUU4</accession>
<feature type="transmembrane region" description="Helical" evidence="6">
    <location>
        <begin position="295"/>
        <end position="314"/>
    </location>
</feature>
<dbReference type="InterPro" id="IPR051258">
    <property type="entry name" value="Diverse_Substrate_Transporter"/>
</dbReference>
<dbReference type="EMBL" id="RBOJ01000035">
    <property type="protein sequence ID" value="RMM53398.1"/>
    <property type="molecule type" value="Genomic_DNA"/>
</dbReference>
<dbReference type="AlphaFoldDB" id="A0A3M3EUU4"/>
<dbReference type="PANTHER" id="PTHR42920">
    <property type="entry name" value="OS03G0707200 PROTEIN-RELATED"/>
    <property type="match status" value="1"/>
</dbReference>
<feature type="domain" description="EamA" evidence="7">
    <location>
        <begin position="34"/>
        <end position="160"/>
    </location>
</feature>
<evidence type="ECO:0000256" key="1">
    <source>
        <dbReference type="ARBA" id="ARBA00004651"/>
    </source>
</evidence>
<evidence type="ECO:0000256" key="3">
    <source>
        <dbReference type="ARBA" id="ARBA00022692"/>
    </source>
</evidence>
<comment type="subcellular location">
    <subcellularLocation>
        <location evidence="1">Cell membrane</location>
        <topology evidence="1">Multi-pass membrane protein</topology>
    </subcellularLocation>
</comment>
<keyword evidence="4 6" id="KW-1133">Transmembrane helix</keyword>
<dbReference type="InterPro" id="IPR037185">
    <property type="entry name" value="EmrE-like"/>
</dbReference>
<keyword evidence="3 6" id="KW-0812">Transmembrane</keyword>
<feature type="transmembrane region" description="Helical" evidence="6">
    <location>
        <begin position="25"/>
        <end position="46"/>
    </location>
</feature>
<dbReference type="SUPFAM" id="SSF103481">
    <property type="entry name" value="Multidrug resistance efflux transporter EmrE"/>
    <property type="match status" value="2"/>
</dbReference>
<keyword evidence="5 6" id="KW-0472">Membrane</keyword>
<organism evidence="8 9">
    <name type="scientific">Pseudomonas corrugata</name>
    <dbReference type="NCBI Taxonomy" id="47879"/>
    <lineage>
        <taxon>Bacteria</taxon>
        <taxon>Pseudomonadati</taxon>
        <taxon>Pseudomonadota</taxon>
        <taxon>Gammaproteobacteria</taxon>
        <taxon>Pseudomonadales</taxon>
        <taxon>Pseudomonadaceae</taxon>
        <taxon>Pseudomonas</taxon>
    </lineage>
</organism>
<evidence type="ECO:0000256" key="4">
    <source>
        <dbReference type="ARBA" id="ARBA00022989"/>
    </source>
</evidence>
<dbReference type="Proteomes" id="UP000270661">
    <property type="component" value="Unassembled WGS sequence"/>
</dbReference>
<feature type="transmembrane region" description="Helical" evidence="6">
    <location>
        <begin position="171"/>
        <end position="189"/>
    </location>
</feature>
<keyword evidence="2" id="KW-1003">Cell membrane</keyword>
<evidence type="ECO:0000313" key="8">
    <source>
        <dbReference type="EMBL" id="RMM53398.1"/>
    </source>
</evidence>
<sequence>MTADGFAHHDVPVLEHRNKTLMKHVGFAAAHWGMLIWAMLITSSFFAAAQVSQSIDPILLTGLRLLFSALLFLPLLLLKNTSPITAKGLLAHAVLGLLLATYFGSLFEALRYTSAVNTATLYTLVPLMTLFFEVFLLPSPNLKTRLLPMLIAAAGAVLLTLKGTTPGQMPALYPVMVFGAGCVAMALYSPLSQRFKAKALKGRDPVAMTFWNMLFGSLFLLVFCLFSGGWRSGLQLSMLDIGWLVYLALFGTLATFWLLHRAIGVIAPSTVISYVYLNTLFVTLLNWFWLRQQPMVLEIIGAGLVGVGMLALVISSRNARTVTA</sequence>
<proteinExistence type="predicted"/>
<comment type="caution">
    <text evidence="8">The sequence shown here is derived from an EMBL/GenBank/DDBJ whole genome shotgun (WGS) entry which is preliminary data.</text>
</comment>
<evidence type="ECO:0000256" key="5">
    <source>
        <dbReference type="ARBA" id="ARBA00023136"/>
    </source>
</evidence>
<evidence type="ECO:0000256" key="6">
    <source>
        <dbReference type="SAM" id="Phobius"/>
    </source>
</evidence>
<evidence type="ECO:0000259" key="7">
    <source>
        <dbReference type="Pfam" id="PF00892"/>
    </source>
</evidence>
<name>A0A3M3EUU4_9PSED</name>
<protein>
    <recommendedName>
        <fullName evidence="7">EamA domain-containing protein</fullName>
    </recommendedName>
</protein>
<dbReference type="PANTHER" id="PTHR42920:SF11">
    <property type="entry name" value="INNER MEMBRANE PROTEIN YTFF"/>
    <property type="match status" value="1"/>
</dbReference>